<dbReference type="Proteomes" id="UP001596292">
    <property type="component" value="Unassembled WGS sequence"/>
</dbReference>
<dbReference type="SUPFAM" id="SSF101756">
    <property type="entry name" value="Hypothetical protein YgiW"/>
    <property type="match status" value="1"/>
</dbReference>
<name>A0ABW2BP61_9HYPH</name>
<gene>
    <name evidence="3" type="ORF">ACFQE0_18150</name>
</gene>
<keyword evidence="2" id="KW-0472">Membrane</keyword>
<feature type="region of interest" description="Disordered" evidence="1">
    <location>
        <begin position="205"/>
        <end position="226"/>
    </location>
</feature>
<evidence type="ECO:0000313" key="4">
    <source>
        <dbReference type="Proteomes" id="UP001596292"/>
    </source>
</evidence>
<reference evidence="4" key="1">
    <citation type="journal article" date="2019" name="Int. J. Syst. Evol. Microbiol.">
        <title>The Global Catalogue of Microorganisms (GCM) 10K type strain sequencing project: providing services to taxonomists for standard genome sequencing and annotation.</title>
        <authorList>
            <consortium name="The Broad Institute Genomics Platform"/>
            <consortium name="The Broad Institute Genome Sequencing Center for Infectious Disease"/>
            <person name="Wu L."/>
            <person name="Ma J."/>
        </authorList>
    </citation>
    <scope>NUCLEOTIDE SEQUENCE [LARGE SCALE GENOMIC DNA]</scope>
    <source>
        <strain evidence="4">CCUG 48316</strain>
    </source>
</reference>
<dbReference type="RefSeq" id="WP_378972175.1">
    <property type="nucleotide sequence ID" value="NZ_JBHSWN010000001.1"/>
</dbReference>
<keyword evidence="4" id="KW-1185">Reference proteome</keyword>
<sequence length="226" mass="23382">MNADNKSTDTVIDGTATEIPAQPPKPGKGIPKRTWVVGALALPLAFGAAGLSLARNGTVPVTPVEPVAIQALAPSGATAIKGDVAEIFGNKFVVQDATGRALVETGPAGEGGKLVAKGESVTVQGRFENGFLHARVLTRTDGRQDLLGPAGGPPPGGLDWAKDKVGLGPTPDVPALTEAVKKAGYDDVRITGRGPRHLEVAAKDKDGRERELHVGFDGQVRDRPDR</sequence>
<dbReference type="InterPro" id="IPR036700">
    <property type="entry name" value="BOBF_sf"/>
</dbReference>
<dbReference type="EMBL" id="JBHSWN010000001">
    <property type="protein sequence ID" value="MFC6791370.1"/>
    <property type="molecule type" value="Genomic_DNA"/>
</dbReference>
<keyword evidence="3" id="KW-0238">DNA-binding</keyword>
<feature type="transmembrane region" description="Helical" evidence="2">
    <location>
        <begin position="35"/>
        <end position="54"/>
    </location>
</feature>
<dbReference type="GO" id="GO:0003677">
    <property type="term" value="F:DNA binding"/>
    <property type="evidence" value="ECO:0007669"/>
    <property type="project" value="UniProtKB-KW"/>
</dbReference>
<evidence type="ECO:0000313" key="3">
    <source>
        <dbReference type="EMBL" id="MFC6791370.1"/>
    </source>
</evidence>
<organism evidence="3 4">
    <name type="scientific">Methylobacterium komagatae</name>
    <dbReference type="NCBI Taxonomy" id="374425"/>
    <lineage>
        <taxon>Bacteria</taxon>
        <taxon>Pseudomonadati</taxon>
        <taxon>Pseudomonadota</taxon>
        <taxon>Alphaproteobacteria</taxon>
        <taxon>Hyphomicrobiales</taxon>
        <taxon>Methylobacteriaceae</taxon>
        <taxon>Methylobacterium</taxon>
    </lineage>
</organism>
<evidence type="ECO:0000256" key="1">
    <source>
        <dbReference type="SAM" id="MobiDB-lite"/>
    </source>
</evidence>
<evidence type="ECO:0000256" key="2">
    <source>
        <dbReference type="SAM" id="Phobius"/>
    </source>
</evidence>
<comment type="caution">
    <text evidence="3">The sequence shown here is derived from an EMBL/GenBank/DDBJ whole genome shotgun (WGS) entry which is preliminary data.</text>
</comment>
<proteinExistence type="predicted"/>
<accession>A0ABW2BP61</accession>
<protein>
    <submittedName>
        <fullName evidence="3">DNA-binding protein</fullName>
    </submittedName>
</protein>
<keyword evidence="2" id="KW-1133">Transmembrane helix</keyword>
<feature type="region of interest" description="Disordered" evidence="1">
    <location>
        <begin position="1"/>
        <end position="30"/>
    </location>
</feature>
<keyword evidence="2" id="KW-0812">Transmembrane</keyword>
<feature type="compositionally biased region" description="Polar residues" evidence="1">
    <location>
        <begin position="1"/>
        <end position="10"/>
    </location>
</feature>